<evidence type="ECO:0008006" key="3">
    <source>
        <dbReference type="Google" id="ProtNLM"/>
    </source>
</evidence>
<reference evidence="1 2" key="1">
    <citation type="submission" date="2024-03" db="EMBL/GenBank/DDBJ databases">
        <title>Novel species of the genus Variovorax.</title>
        <authorList>
            <person name="Liu Q."/>
            <person name="Xin Y.-H."/>
        </authorList>
    </citation>
    <scope>NUCLEOTIDE SEQUENCE [LARGE SCALE GENOMIC DNA]</scope>
    <source>
        <strain evidence="1 2">KACC 18900</strain>
    </source>
</reference>
<protein>
    <recommendedName>
        <fullName evidence="3">Glycosyltransferase</fullName>
    </recommendedName>
</protein>
<proteinExistence type="predicted"/>
<evidence type="ECO:0000313" key="2">
    <source>
        <dbReference type="Proteomes" id="UP001385892"/>
    </source>
</evidence>
<accession>A0ABU8WHU2</accession>
<organism evidence="1 2">
    <name type="scientific">Variovorax rhizosphaerae</name>
    <dbReference type="NCBI Taxonomy" id="1836200"/>
    <lineage>
        <taxon>Bacteria</taxon>
        <taxon>Pseudomonadati</taxon>
        <taxon>Pseudomonadota</taxon>
        <taxon>Betaproteobacteria</taxon>
        <taxon>Burkholderiales</taxon>
        <taxon>Comamonadaceae</taxon>
        <taxon>Variovorax</taxon>
    </lineage>
</organism>
<dbReference type="Proteomes" id="UP001385892">
    <property type="component" value="Unassembled WGS sequence"/>
</dbReference>
<name>A0ABU8WHU2_9BURK</name>
<evidence type="ECO:0000313" key="1">
    <source>
        <dbReference type="EMBL" id="MEJ8847092.1"/>
    </source>
</evidence>
<gene>
    <name evidence="1" type="ORF">WKW82_10555</name>
</gene>
<dbReference type="SUPFAM" id="SSF53756">
    <property type="entry name" value="UDP-Glycosyltransferase/glycogen phosphorylase"/>
    <property type="match status" value="1"/>
</dbReference>
<dbReference type="Gene3D" id="3.40.50.2000">
    <property type="entry name" value="Glycogen Phosphorylase B"/>
    <property type="match status" value="1"/>
</dbReference>
<comment type="caution">
    <text evidence="1">The sequence shown here is derived from an EMBL/GenBank/DDBJ whole genome shotgun (WGS) entry which is preliminary data.</text>
</comment>
<dbReference type="RefSeq" id="WP_340342239.1">
    <property type="nucleotide sequence ID" value="NZ_JBBKZT010000004.1"/>
</dbReference>
<sequence>MKVLLLATYSIVDPRHGGQLRTRHIYELYRKAGIEVDYVGIFPHGAYPQHASTDLPLSGELGGRVLSDCEQVLYDYVWGMHIADSELARNALLERIRAGRYDYIQVDLLYVWPLVRQCMALLGPDEPRPRIIYSSQNIEHEMKRQILVELGAPATTIEQYRNEVFELERDIVRKASHVFAVSDSDRDSLNAMGARKDCILARNGTAISTAPELATEDWRRMLPSDPFAVFISSGHLPNVVGFSTVLGKSMAFLPPDRRLVIAGGVTEVIERTKAYRRWAGINNARTLRLGIVDDVGIAAMRRFAHVFVLPITAGGGSNIKTAEALLTGAHVLGTPTAFRGYEEYLDEPNVYVEADPIRFRKRLVELLHSDRAQLSDADVAVRKCLLWESTLSAMPAQLFKESSLHA</sequence>
<dbReference type="EMBL" id="JBBKZT010000004">
    <property type="protein sequence ID" value="MEJ8847092.1"/>
    <property type="molecule type" value="Genomic_DNA"/>
</dbReference>
<keyword evidence="2" id="KW-1185">Reference proteome</keyword>